<accession>A0A4Q1CEL8</accession>
<evidence type="ECO:0000313" key="3">
    <source>
        <dbReference type="Proteomes" id="UP000290204"/>
    </source>
</evidence>
<keyword evidence="1" id="KW-0812">Transmembrane</keyword>
<keyword evidence="3" id="KW-1185">Reference proteome</keyword>
<dbReference type="EMBL" id="SDHW01000006">
    <property type="protein sequence ID" value="RXK58285.1"/>
    <property type="molecule type" value="Genomic_DNA"/>
</dbReference>
<evidence type="ECO:0008006" key="4">
    <source>
        <dbReference type="Google" id="ProtNLM"/>
    </source>
</evidence>
<evidence type="ECO:0000313" key="2">
    <source>
        <dbReference type="EMBL" id="RXK58285.1"/>
    </source>
</evidence>
<dbReference type="InterPro" id="IPR013815">
    <property type="entry name" value="ATP_grasp_subdomain_1"/>
</dbReference>
<name>A0A4Q1CEL8_9BACT</name>
<protein>
    <recommendedName>
        <fullName evidence="4">D-alanine--D-alanine ligase</fullName>
    </recommendedName>
</protein>
<evidence type="ECO:0000256" key="1">
    <source>
        <dbReference type="SAM" id="Phobius"/>
    </source>
</evidence>
<sequence>MVKKFFERLTNWELWPFAVIYFPISFVWIWYIVRSRAVWFFTPSNPTIDFGGFEGEGKKEMYDQLPPHTVPRTIYIMHDLPFDDVKKRIAAAGFQYPFIVKPDVGMKGILFRKIDNEEQLHKYHERIPVEYIVQDLIELPVEVSVFYYRHPAQTKGTVSGFIHKELLHVIGNGEDTLQQLVQKHPRAKHRTEEMEHRHAHRFDRVIEKDHIFYLSYAGNHNRGAHFTNLHAEIDEQLHKVFDELSNYSKHFYYGRYDIKTTSIEDLKAGRNFLILEYNGCGAEPNHIYDCNMRLGEAYKEILKHWKALYEISKYNHNNGFPYWDFAKGYRFIKQSQKHFKLLQKYD</sequence>
<comment type="caution">
    <text evidence="2">The sequence shown here is derived from an EMBL/GenBank/DDBJ whole genome shotgun (WGS) entry which is preliminary data.</text>
</comment>
<gene>
    <name evidence="2" type="ORF">ESA94_16695</name>
</gene>
<dbReference type="RefSeq" id="WP_129132085.1">
    <property type="nucleotide sequence ID" value="NZ_SDHW01000006.1"/>
</dbReference>
<dbReference type="Gene3D" id="3.30.1490.20">
    <property type="entry name" value="ATP-grasp fold, A domain"/>
    <property type="match status" value="1"/>
</dbReference>
<keyword evidence="1" id="KW-1133">Transmembrane helix</keyword>
<keyword evidence="1" id="KW-0472">Membrane</keyword>
<dbReference type="GO" id="GO:0005524">
    <property type="term" value="F:ATP binding"/>
    <property type="evidence" value="ECO:0007669"/>
    <property type="project" value="InterPro"/>
</dbReference>
<feature type="transmembrane region" description="Helical" evidence="1">
    <location>
        <begin position="12"/>
        <end position="33"/>
    </location>
</feature>
<dbReference type="SUPFAM" id="SSF56059">
    <property type="entry name" value="Glutathione synthetase ATP-binding domain-like"/>
    <property type="match status" value="1"/>
</dbReference>
<dbReference type="OrthoDB" id="9775266at2"/>
<dbReference type="Proteomes" id="UP000290204">
    <property type="component" value="Unassembled WGS sequence"/>
</dbReference>
<dbReference type="AlphaFoldDB" id="A0A4Q1CEL8"/>
<proteinExistence type="predicted"/>
<reference evidence="2 3" key="1">
    <citation type="submission" date="2019-01" db="EMBL/GenBank/DDBJ databases">
        <title>Lacibacter sp. strain TTM-7.</title>
        <authorList>
            <person name="Chen W.-M."/>
        </authorList>
    </citation>
    <scope>NUCLEOTIDE SEQUENCE [LARGE SCALE GENOMIC DNA]</scope>
    <source>
        <strain evidence="2 3">TTM-7</strain>
    </source>
</reference>
<organism evidence="2 3">
    <name type="scientific">Lacibacter luteus</name>
    <dbReference type="NCBI Taxonomy" id="2508719"/>
    <lineage>
        <taxon>Bacteria</taxon>
        <taxon>Pseudomonadati</taxon>
        <taxon>Bacteroidota</taxon>
        <taxon>Chitinophagia</taxon>
        <taxon>Chitinophagales</taxon>
        <taxon>Chitinophagaceae</taxon>
        <taxon>Lacibacter</taxon>
    </lineage>
</organism>